<reference evidence="2" key="2">
    <citation type="journal article" date="2023" name="IMA Fungus">
        <title>Comparative genomic study of the Penicillium genus elucidates a diverse pangenome and 15 lateral gene transfer events.</title>
        <authorList>
            <person name="Petersen C."/>
            <person name="Sorensen T."/>
            <person name="Nielsen M.R."/>
            <person name="Sondergaard T.E."/>
            <person name="Sorensen J.L."/>
            <person name="Fitzpatrick D.A."/>
            <person name="Frisvad J.C."/>
            <person name="Nielsen K.L."/>
        </authorList>
    </citation>
    <scope>NUCLEOTIDE SEQUENCE</scope>
    <source>
        <strain evidence="2">IBT 16849</strain>
    </source>
</reference>
<dbReference type="OrthoDB" id="4278610at2759"/>
<evidence type="ECO:0000313" key="2">
    <source>
        <dbReference type="EMBL" id="KAJ5194413.1"/>
    </source>
</evidence>
<comment type="caution">
    <text evidence="2">The sequence shown here is derived from an EMBL/GenBank/DDBJ whole genome shotgun (WGS) entry which is preliminary data.</text>
</comment>
<evidence type="ECO:0000313" key="3">
    <source>
        <dbReference type="Proteomes" id="UP001150879"/>
    </source>
</evidence>
<sequence>MSRVSSALPQNQPMMSGSDQTSTPSMDHSTGSKRRRSPYNMRARKPRGDVMELGPAPLGDTAESSIPTAVGLEFGFEIGTQYGYFLTTKILWEHCQVEDLANMNTAVREALDLPNWAKATAEEYVSGYEDWSRFIDHIAKYPIANPRLCICQRVR</sequence>
<gene>
    <name evidence="2" type="ORF">N7472_006879</name>
</gene>
<feature type="region of interest" description="Disordered" evidence="1">
    <location>
        <begin position="1"/>
        <end position="62"/>
    </location>
</feature>
<feature type="compositionally biased region" description="Basic residues" evidence="1">
    <location>
        <begin position="31"/>
        <end position="45"/>
    </location>
</feature>
<organism evidence="2 3">
    <name type="scientific">Penicillium cf. griseofulvum</name>
    <dbReference type="NCBI Taxonomy" id="2972120"/>
    <lineage>
        <taxon>Eukaryota</taxon>
        <taxon>Fungi</taxon>
        <taxon>Dikarya</taxon>
        <taxon>Ascomycota</taxon>
        <taxon>Pezizomycotina</taxon>
        <taxon>Eurotiomycetes</taxon>
        <taxon>Eurotiomycetidae</taxon>
        <taxon>Eurotiales</taxon>
        <taxon>Aspergillaceae</taxon>
        <taxon>Penicillium</taxon>
    </lineage>
</organism>
<name>A0A9W9JC97_9EURO</name>
<feature type="compositionally biased region" description="Polar residues" evidence="1">
    <location>
        <begin position="1"/>
        <end position="29"/>
    </location>
</feature>
<proteinExistence type="predicted"/>
<protein>
    <submittedName>
        <fullName evidence="2">Uncharacterized protein</fullName>
    </submittedName>
</protein>
<accession>A0A9W9JC97</accession>
<dbReference type="EMBL" id="JAPQKP010000004">
    <property type="protein sequence ID" value="KAJ5194413.1"/>
    <property type="molecule type" value="Genomic_DNA"/>
</dbReference>
<evidence type="ECO:0000256" key="1">
    <source>
        <dbReference type="SAM" id="MobiDB-lite"/>
    </source>
</evidence>
<dbReference type="AlphaFoldDB" id="A0A9W9JC97"/>
<keyword evidence="3" id="KW-1185">Reference proteome</keyword>
<reference evidence="2" key="1">
    <citation type="submission" date="2022-11" db="EMBL/GenBank/DDBJ databases">
        <authorList>
            <person name="Petersen C."/>
        </authorList>
    </citation>
    <scope>NUCLEOTIDE SEQUENCE</scope>
    <source>
        <strain evidence="2">IBT 16849</strain>
    </source>
</reference>
<dbReference type="Proteomes" id="UP001150879">
    <property type="component" value="Unassembled WGS sequence"/>
</dbReference>